<evidence type="ECO:0000256" key="1">
    <source>
        <dbReference type="SAM" id="MobiDB-lite"/>
    </source>
</evidence>
<dbReference type="KEGG" id="tps:THAPSDRAFT_bd1950"/>
<dbReference type="EMBL" id="DS999454">
    <property type="protein sequence ID" value="EED86106.1"/>
    <property type="molecule type" value="Genomic_DNA"/>
</dbReference>
<feature type="compositionally biased region" description="Polar residues" evidence="1">
    <location>
        <begin position="34"/>
        <end position="46"/>
    </location>
</feature>
<reference evidence="3 4" key="1">
    <citation type="journal article" date="2004" name="Science">
        <title>The genome of the diatom Thalassiosira pseudonana: ecology, evolution, and metabolism.</title>
        <authorList>
            <person name="Armbrust E.V."/>
            <person name="Berges J.A."/>
            <person name="Bowler C."/>
            <person name="Green B.R."/>
            <person name="Martinez D."/>
            <person name="Putnam N.H."/>
            <person name="Zhou S."/>
            <person name="Allen A.E."/>
            <person name="Apt K.E."/>
            <person name="Bechner M."/>
            <person name="Brzezinski M.A."/>
            <person name="Chaal B.K."/>
            <person name="Chiovitti A."/>
            <person name="Davis A.K."/>
            <person name="Demarest M.S."/>
            <person name="Detter J.C."/>
            <person name="Glavina T."/>
            <person name="Goodstein D."/>
            <person name="Hadi M.Z."/>
            <person name="Hellsten U."/>
            <person name="Hildebrand M."/>
            <person name="Jenkins B.D."/>
            <person name="Jurka J."/>
            <person name="Kapitonov V.V."/>
            <person name="Kroger N."/>
            <person name="Lau W.W."/>
            <person name="Lane T.W."/>
            <person name="Larimer F.W."/>
            <person name="Lippmeier J.C."/>
            <person name="Lucas S."/>
            <person name="Medina M."/>
            <person name="Montsant A."/>
            <person name="Obornik M."/>
            <person name="Parker M.S."/>
            <person name="Palenik B."/>
            <person name="Pazour G.J."/>
            <person name="Richardson P.M."/>
            <person name="Rynearson T.A."/>
            <person name="Saito M.A."/>
            <person name="Schwartz D.C."/>
            <person name="Thamatrakoln K."/>
            <person name="Valentin K."/>
            <person name="Vardi A."/>
            <person name="Wilkerson F.P."/>
            <person name="Rokhsar D.S."/>
        </authorList>
    </citation>
    <scope>NUCLEOTIDE SEQUENCE [LARGE SCALE GENOMIC DNA]</scope>
    <source>
        <strain evidence="3 4">CCMP1335</strain>
    </source>
</reference>
<name>B8LEY7_THAPS</name>
<sequence length="727" mass="81259">MRLSIHLLAFLLSSTNGVVSASASSEDNSLLHGSRNTEASTSNNGAYNGGDPYYSQAGTINGIKMWYPEWRMRELVEVNEGLSVDEEEIDGSVVGAVDGAKDLEGERVLTEQEWDGYNIINGEYEDSDEMYEYGDYYIGDDEEELEEFYLTDEEIEEVLNPASFVPASELGFDEGDFDELEENTLEVRIERMLRRRHLTKMNSESDESNSNNEITEVSSSLTTNSNAIPPIKGQESSNNNRDLTLFSSTRGNAPGVNQKTKKNGKQGRNKRGQKTKTGNGGRNPKRGSNKHQTSNFRTCISRAIDPSNDLTGCDKILRNQYNLGAQMYKRGNTYKPPKPIPAGNGWMYVPPAVPPPKPYTNPYIDKDELLTDGIMHLSFLQDSVKADCNEVIRIEETVLRYLQNNVGDDDTFQPACAYVNEAATNEQIVRNADGRVATSTAMQVEVMYITKKKFADELEKQASVRRRELIVQALTEEGKSGGLRNLQVVPSRPIADVVTLMLAGLEDWQGHFQIVQTPPVDQGVEGLELEGLKDLIGLLDKESTGLIVRPNRPNRPFNPNRPNRPNRPGGARDLEEDEFESYDEDRENEEVLYYEDELDETEERTLRQKKKQRNTCRVNGLENRSFNQAINQNTAFIHTELSLALLNDTDTSLVAACSVNWYIVTNGGIPAVTCDEFKEQDCPNNEDLIFTEEDVQCLEPSSAPSAMPSESPSDSPTWSPTLTPTEG</sequence>
<keyword evidence="4" id="KW-1185">Reference proteome</keyword>
<feature type="compositionally biased region" description="Low complexity" evidence="1">
    <location>
        <begin position="699"/>
        <end position="716"/>
    </location>
</feature>
<dbReference type="Proteomes" id="UP000001449">
    <property type="component" value="Unassembled WGS sequence"/>
</dbReference>
<accession>B8LEY7</accession>
<feature type="region of interest" description="Disordered" evidence="1">
    <location>
        <begin position="547"/>
        <end position="587"/>
    </location>
</feature>
<evidence type="ECO:0000313" key="3">
    <source>
        <dbReference type="EMBL" id="EED86106.1"/>
    </source>
</evidence>
<gene>
    <name evidence="3" type="ORF">THAPSDRAFT_bd1950</name>
</gene>
<keyword evidence="2" id="KW-0732">Signal</keyword>
<dbReference type="GeneID" id="7453246"/>
<feature type="region of interest" description="Disordered" evidence="1">
    <location>
        <begin position="25"/>
        <end position="51"/>
    </location>
</feature>
<protein>
    <submittedName>
        <fullName evidence="3">Uncharacterized protein</fullName>
    </submittedName>
</protein>
<dbReference type="AlphaFoldDB" id="B8LEY7"/>
<dbReference type="RefSeq" id="XP_002297584.1">
    <property type="nucleotide sequence ID" value="XM_002297548.1"/>
</dbReference>
<feature type="compositionally biased region" description="Polar residues" evidence="1">
    <location>
        <begin position="214"/>
        <end position="227"/>
    </location>
</feature>
<feature type="compositionally biased region" description="Acidic residues" evidence="1">
    <location>
        <begin position="574"/>
        <end position="587"/>
    </location>
</feature>
<feature type="region of interest" description="Disordered" evidence="1">
    <location>
        <begin position="200"/>
        <end position="297"/>
    </location>
</feature>
<dbReference type="HOGENOM" id="CLU_023016_0_0_1"/>
<proteinExistence type="predicted"/>
<feature type="signal peptide" evidence="2">
    <location>
        <begin position="1"/>
        <end position="21"/>
    </location>
</feature>
<feature type="compositionally biased region" description="Polar residues" evidence="1">
    <location>
        <begin position="234"/>
        <end position="251"/>
    </location>
</feature>
<evidence type="ECO:0000313" key="4">
    <source>
        <dbReference type="Proteomes" id="UP000001449"/>
    </source>
</evidence>
<feature type="compositionally biased region" description="Polar residues" evidence="1">
    <location>
        <begin position="717"/>
        <end position="727"/>
    </location>
</feature>
<feature type="chain" id="PRO_5002876696" evidence="2">
    <location>
        <begin position="22"/>
        <end position="727"/>
    </location>
</feature>
<evidence type="ECO:0000256" key="2">
    <source>
        <dbReference type="SAM" id="SignalP"/>
    </source>
</evidence>
<dbReference type="PaxDb" id="35128-Thapsdraft1950"/>
<dbReference type="InParanoid" id="B8LEY7"/>
<organism evidence="3 4">
    <name type="scientific">Thalassiosira pseudonana</name>
    <name type="common">Marine diatom</name>
    <name type="synonym">Cyclotella nana</name>
    <dbReference type="NCBI Taxonomy" id="35128"/>
    <lineage>
        <taxon>Eukaryota</taxon>
        <taxon>Sar</taxon>
        <taxon>Stramenopiles</taxon>
        <taxon>Ochrophyta</taxon>
        <taxon>Bacillariophyta</taxon>
        <taxon>Coscinodiscophyceae</taxon>
        <taxon>Thalassiosirophycidae</taxon>
        <taxon>Thalassiosirales</taxon>
        <taxon>Thalassiosiraceae</taxon>
        <taxon>Thalassiosira</taxon>
    </lineage>
</organism>
<feature type="compositionally biased region" description="Low complexity" evidence="1">
    <location>
        <begin position="549"/>
        <end position="568"/>
    </location>
</feature>
<reference evidence="3 4" key="2">
    <citation type="journal article" date="2008" name="Nature">
        <title>The Phaeodactylum genome reveals the evolutionary history of diatom genomes.</title>
        <authorList>
            <person name="Bowler C."/>
            <person name="Allen A.E."/>
            <person name="Badger J.H."/>
            <person name="Grimwood J."/>
            <person name="Jabbari K."/>
            <person name="Kuo A."/>
            <person name="Maheswari U."/>
            <person name="Martens C."/>
            <person name="Maumus F."/>
            <person name="Otillar R.P."/>
            <person name="Rayko E."/>
            <person name="Salamov A."/>
            <person name="Vandepoele K."/>
            <person name="Beszteri B."/>
            <person name="Gruber A."/>
            <person name="Heijde M."/>
            <person name="Katinka M."/>
            <person name="Mock T."/>
            <person name="Valentin K."/>
            <person name="Verret F."/>
            <person name="Berges J.A."/>
            <person name="Brownlee C."/>
            <person name="Cadoret J.P."/>
            <person name="Chiovitti A."/>
            <person name="Choi C.J."/>
            <person name="Coesel S."/>
            <person name="De Martino A."/>
            <person name="Detter J.C."/>
            <person name="Durkin C."/>
            <person name="Falciatore A."/>
            <person name="Fournet J."/>
            <person name="Haruta M."/>
            <person name="Huysman M.J."/>
            <person name="Jenkins B.D."/>
            <person name="Jiroutova K."/>
            <person name="Jorgensen R.E."/>
            <person name="Joubert Y."/>
            <person name="Kaplan A."/>
            <person name="Kroger N."/>
            <person name="Kroth P.G."/>
            <person name="La Roche J."/>
            <person name="Lindquist E."/>
            <person name="Lommer M."/>
            <person name="Martin-Jezequel V."/>
            <person name="Lopez P.J."/>
            <person name="Lucas S."/>
            <person name="Mangogna M."/>
            <person name="McGinnis K."/>
            <person name="Medlin L.K."/>
            <person name="Montsant A."/>
            <person name="Oudot-Le Secq M.P."/>
            <person name="Napoli C."/>
            <person name="Obornik M."/>
            <person name="Parker M.S."/>
            <person name="Petit J.L."/>
            <person name="Porcel B.M."/>
            <person name="Poulsen N."/>
            <person name="Robison M."/>
            <person name="Rychlewski L."/>
            <person name="Rynearson T.A."/>
            <person name="Schmutz J."/>
            <person name="Shapiro H."/>
            <person name="Siaut M."/>
            <person name="Stanley M."/>
            <person name="Sussman M.R."/>
            <person name="Taylor A.R."/>
            <person name="Vardi A."/>
            <person name="von Dassow P."/>
            <person name="Vyverman W."/>
            <person name="Willis A."/>
            <person name="Wyrwicz L.S."/>
            <person name="Rokhsar D.S."/>
            <person name="Weissenbach J."/>
            <person name="Armbrust E.V."/>
            <person name="Green B.R."/>
            <person name="Van de Peer Y."/>
            <person name="Grigoriev I.V."/>
        </authorList>
    </citation>
    <scope>NUCLEOTIDE SEQUENCE [LARGE SCALE GENOMIC DNA]</scope>
    <source>
        <strain evidence="3 4">CCMP1335</strain>
    </source>
</reference>
<feature type="compositionally biased region" description="Basic residues" evidence="1">
    <location>
        <begin position="259"/>
        <end position="274"/>
    </location>
</feature>
<feature type="region of interest" description="Disordered" evidence="1">
    <location>
        <begin position="697"/>
        <end position="727"/>
    </location>
</feature>